<evidence type="ECO:0000313" key="3">
    <source>
        <dbReference type="Proteomes" id="UP000232688"/>
    </source>
</evidence>
<evidence type="ECO:0000313" key="2">
    <source>
        <dbReference type="EMBL" id="PKC57378.1"/>
    </source>
</evidence>
<dbReference type="AlphaFoldDB" id="A0A2N0R240"/>
<sequence length="160" mass="18679">MEEIFLKEGSNIALTKNERTYFFRIFDAKCDKEKIHETIKESIMNYVYNGRNIGKGLQIKNQDELIGEEGTHRKRIIGANRFKVPMKTTSKEQFDAQSDPLSTILRTKEEHKELDKLNDTFSKRLDEENRKSSLPEEKGKTIKDKDKISKNKKRVVITQG</sequence>
<protein>
    <submittedName>
        <fullName evidence="2">Uncharacterized protein</fullName>
    </submittedName>
</protein>
<feature type="compositionally biased region" description="Basic residues" evidence="1">
    <location>
        <begin position="150"/>
        <end position="160"/>
    </location>
</feature>
<feature type="region of interest" description="Disordered" evidence="1">
    <location>
        <begin position="126"/>
        <end position="160"/>
    </location>
</feature>
<gene>
    <name evidence="2" type="ORF">RhiirA1_472584</name>
</gene>
<name>A0A2N0R240_9GLOM</name>
<feature type="compositionally biased region" description="Basic and acidic residues" evidence="1">
    <location>
        <begin position="126"/>
        <end position="149"/>
    </location>
</feature>
<organism evidence="2 3">
    <name type="scientific">Rhizophagus irregularis</name>
    <dbReference type="NCBI Taxonomy" id="588596"/>
    <lineage>
        <taxon>Eukaryota</taxon>
        <taxon>Fungi</taxon>
        <taxon>Fungi incertae sedis</taxon>
        <taxon>Mucoromycota</taxon>
        <taxon>Glomeromycotina</taxon>
        <taxon>Glomeromycetes</taxon>
        <taxon>Glomerales</taxon>
        <taxon>Glomeraceae</taxon>
        <taxon>Rhizophagus</taxon>
    </lineage>
</organism>
<reference evidence="2 3" key="1">
    <citation type="submission" date="2017-10" db="EMBL/GenBank/DDBJ databases">
        <title>Extensive intraspecific genome diversity in a model arbuscular mycorrhizal fungus.</title>
        <authorList>
            <person name="Chen E.C.H."/>
            <person name="Morin E."/>
            <person name="Baudet D."/>
            <person name="Noel J."/>
            <person name="Ndikumana S."/>
            <person name="Charron P."/>
            <person name="St-Onge C."/>
            <person name="Giorgi J."/>
            <person name="Grigoriev I.V."/>
            <person name="Roux C."/>
            <person name="Martin F.M."/>
            <person name="Corradi N."/>
        </authorList>
    </citation>
    <scope>NUCLEOTIDE SEQUENCE [LARGE SCALE GENOMIC DNA]</scope>
    <source>
        <strain evidence="2 3">A1</strain>
    </source>
</reference>
<evidence type="ECO:0000256" key="1">
    <source>
        <dbReference type="SAM" id="MobiDB-lite"/>
    </source>
</evidence>
<reference evidence="2 3" key="2">
    <citation type="submission" date="2017-10" db="EMBL/GenBank/DDBJ databases">
        <title>Genome analyses suggest a sexual origin of heterokaryosis in a supposedly ancient asexual fungus.</title>
        <authorList>
            <person name="Corradi N."/>
            <person name="Sedzielewska K."/>
            <person name="Noel J."/>
            <person name="Charron P."/>
            <person name="Farinelli L."/>
            <person name="Marton T."/>
            <person name="Kruger M."/>
            <person name="Pelin A."/>
            <person name="Brachmann A."/>
            <person name="Corradi N."/>
        </authorList>
    </citation>
    <scope>NUCLEOTIDE SEQUENCE [LARGE SCALE GENOMIC DNA]</scope>
    <source>
        <strain evidence="2 3">A1</strain>
    </source>
</reference>
<dbReference type="Proteomes" id="UP000232688">
    <property type="component" value="Unassembled WGS sequence"/>
</dbReference>
<accession>A0A2N0R240</accession>
<proteinExistence type="predicted"/>
<comment type="caution">
    <text evidence="2">The sequence shown here is derived from an EMBL/GenBank/DDBJ whole genome shotgun (WGS) entry which is preliminary data.</text>
</comment>
<dbReference type="EMBL" id="LLXH01001843">
    <property type="protein sequence ID" value="PKC57378.1"/>
    <property type="molecule type" value="Genomic_DNA"/>
</dbReference>
<dbReference type="VEuPathDB" id="FungiDB:RhiirA1_472584"/>